<evidence type="ECO:0000313" key="9">
    <source>
        <dbReference type="EMBL" id="SCO92460.1"/>
    </source>
</evidence>
<dbReference type="Gene3D" id="1.20.1250.20">
    <property type="entry name" value="MFS general substrate transporter like domains"/>
    <property type="match status" value="1"/>
</dbReference>
<feature type="transmembrane region" description="Helical" evidence="7">
    <location>
        <begin position="82"/>
        <end position="104"/>
    </location>
</feature>
<organism evidence="9 10">
    <name type="scientific">Fusarium oxysporum</name>
    <name type="common">Fusarium vascular wilt</name>
    <dbReference type="NCBI Taxonomy" id="5507"/>
    <lineage>
        <taxon>Eukaryota</taxon>
        <taxon>Fungi</taxon>
        <taxon>Dikarya</taxon>
        <taxon>Ascomycota</taxon>
        <taxon>Pezizomycotina</taxon>
        <taxon>Sordariomycetes</taxon>
        <taxon>Hypocreomycetidae</taxon>
        <taxon>Hypocreales</taxon>
        <taxon>Nectriaceae</taxon>
        <taxon>Fusarium</taxon>
        <taxon>Fusarium oxysporum species complex</taxon>
    </lineage>
</organism>
<dbReference type="VEuPathDB" id="FungiDB:FOC4_g10003149"/>
<feature type="transmembrane region" description="Helical" evidence="7">
    <location>
        <begin position="314"/>
        <end position="334"/>
    </location>
</feature>
<dbReference type="InterPro" id="IPR036259">
    <property type="entry name" value="MFS_trans_sf"/>
</dbReference>
<dbReference type="AlphaFoldDB" id="A0A2H3U6C7"/>
<feature type="domain" description="Major facilitator superfamily (MFS) profile" evidence="8">
    <location>
        <begin position="93"/>
        <end position="581"/>
    </location>
</feature>
<feature type="transmembrane region" description="Helical" evidence="7">
    <location>
        <begin position="557"/>
        <end position="576"/>
    </location>
</feature>
<feature type="transmembrane region" description="Helical" evidence="7">
    <location>
        <begin position="418"/>
        <end position="438"/>
    </location>
</feature>
<dbReference type="VEuPathDB" id="FungiDB:FOMG_05322"/>
<dbReference type="GO" id="GO:0022857">
    <property type="term" value="F:transmembrane transporter activity"/>
    <property type="evidence" value="ECO:0007669"/>
    <property type="project" value="InterPro"/>
</dbReference>
<dbReference type="VEuPathDB" id="FungiDB:FOIG_15716"/>
<comment type="subcellular location">
    <subcellularLocation>
        <location evidence="1">Membrane</location>
        <topology evidence="1">Multi-pass membrane protein</topology>
    </subcellularLocation>
</comment>
<dbReference type="OrthoDB" id="2351791at2759"/>
<dbReference type="InterPro" id="IPR011701">
    <property type="entry name" value="MFS"/>
</dbReference>
<accession>A0A2H3U6C7</accession>
<feature type="transmembrane region" description="Helical" evidence="7">
    <location>
        <begin position="288"/>
        <end position="308"/>
    </location>
</feature>
<dbReference type="PANTHER" id="PTHR23501">
    <property type="entry name" value="MAJOR FACILITATOR SUPERFAMILY"/>
    <property type="match status" value="1"/>
</dbReference>
<feature type="transmembrane region" description="Helical" evidence="7">
    <location>
        <begin position="192"/>
        <end position="210"/>
    </location>
</feature>
<dbReference type="Proteomes" id="UP000219369">
    <property type="component" value="Unassembled WGS sequence"/>
</dbReference>
<dbReference type="PANTHER" id="PTHR23501:SF94">
    <property type="entry name" value="MAJOR FACILITATOR SUPERFAMILY (MFS) PROFILE DOMAIN-CONTAINING PROTEIN"/>
    <property type="match status" value="1"/>
</dbReference>
<evidence type="ECO:0000256" key="2">
    <source>
        <dbReference type="ARBA" id="ARBA00022692"/>
    </source>
</evidence>
<gene>
    <name evidence="9" type="ORF">FRV6_16588</name>
</gene>
<dbReference type="VEuPathDB" id="FungiDB:HZS61_009689"/>
<dbReference type="VEuPathDB" id="FungiDB:FOXG_01772"/>
<evidence type="ECO:0000256" key="1">
    <source>
        <dbReference type="ARBA" id="ARBA00004141"/>
    </source>
</evidence>
<dbReference type="Pfam" id="PF07690">
    <property type="entry name" value="MFS_1"/>
    <property type="match status" value="1"/>
</dbReference>
<feature type="transmembrane region" description="Helical" evidence="7">
    <location>
        <begin position="247"/>
        <end position="267"/>
    </location>
</feature>
<name>A0A2H3U6C7_FUSOX</name>
<evidence type="ECO:0000256" key="7">
    <source>
        <dbReference type="SAM" id="Phobius"/>
    </source>
</evidence>
<dbReference type="Gene3D" id="1.20.1720.10">
    <property type="entry name" value="Multidrug resistance protein D"/>
    <property type="match status" value="1"/>
</dbReference>
<evidence type="ECO:0000256" key="5">
    <source>
        <dbReference type="ARBA" id="ARBA00023180"/>
    </source>
</evidence>
<evidence type="ECO:0000256" key="3">
    <source>
        <dbReference type="ARBA" id="ARBA00022989"/>
    </source>
</evidence>
<feature type="transmembrane region" description="Helical" evidence="7">
    <location>
        <begin position="346"/>
        <end position="370"/>
    </location>
</feature>
<feature type="transmembrane region" description="Helical" evidence="7">
    <location>
        <begin position="217"/>
        <end position="241"/>
    </location>
</feature>
<dbReference type="EMBL" id="FMJY01000011">
    <property type="protein sequence ID" value="SCO92460.1"/>
    <property type="molecule type" value="Genomic_DNA"/>
</dbReference>
<feature type="transmembrane region" description="Helical" evidence="7">
    <location>
        <begin position="159"/>
        <end position="180"/>
    </location>
</feature>
<dbReference type="PROSITE" id="PS50850">
    <property type="entry name" value="MFS"/>
    <property type="match status" value="1"/>
</dbReference>
<feature type="compositionally biased region" description="Polar residues" evidence="6">
    <location>
        <begin position="40"/>
        <end position="64"/>
    </location>
</feature>
<feature type="region of interest" description="Disordered" evidence="6">
    <location>
        <begin position="22"/>
        <end position="71"/>
    </location>
</feature>
<dbReference type="SUPFAM" id="SSF103473">
    <property type="entry name" value="MFS general substrate transporter"/>
    <property type="match status" value="1"/>
</dbReference>
<reference evidence="10" key="1">
    <citation type="submission" date="2016-09" db="EMBL/GenBank/DDBJ databases">
        <authorList>
            <person name="Guldener U."/>
        </authorList>
    </citation>
    <scope>NUCLEOTIDE SEQUENCE [LARGE SCALE GENOMIC DNA]</scope>
    <source>
        <strain evidence="10">V64-1</strain>
    </source>
</reference>
<evidence type="ECO:0000256" key="6">
    <source>
        <dbReference type="SAM" id="MobiDB-lite"/>
    </source>
</evidence>
<dbReference type="InterPro" id="IPR020846">
    <property type="entry name" value="MFS_dom"/>
</dbReference>
<evidence type="ECO:0000259" key="8">
    <source>
        <dbReference type="PROSITE" id="PS50850"/>
    </source>
</evidence>
<proteinExistence type="predicted"/>
<dbReference type="VEuPathDB" id="FungiDB:FOZG_05489"/>
<feature type="transmembrane region" description="Helical" evidence="7">
    <location>
        <begin position="491"/>
        <end position="510"/>
    </location>
</feature>
<keyword evidence="2 7" id="KW-0812">Transmembrane</keyword>
<feature type="transmembrane region" description="Helical" evidence="7">
    <location>
        <begin position="130"/>
        <end position="147"/>
    </location>
</feature>
<dbReference type="GO" id="GO:0005886">
    <property type="term" value="C:plasma membrane"/>
    <property type="evidence" value="ECO:0007669"/>
    <property type="project" value="TreeGrafter"/>
</dbReference>
<keyword evidence="4 7" id="KW-0472">Membrane</keyword>
<keyword evidence="3 7" id="KW-1133">Transmembrane helix</keyword>
<evidence type="ECO:0000256" key="4">
    <source>
        <dbReference type="ARBA" id="ARBA00023136"/>
    </source>
</evidence>
<feature type="transmembrane region" description="Helical" evidence="7">
    <location>
        <begin position="450"/>
        <end position="470"/>
    </location>
</feature>
<keyword evidence="5" id="KW-0325">Glycoprotein</keyword>
<dbReference type="VEuPathDB" id="FungiDB:FOC1_g10013999"/>
<feature type="transmembrane region" description="Helical" evidence="7">
    <location>
        <begin position="390"/>
        <end position="411"/>
    </location>
</feature>
<protein>
    <submittedName>
        <fullName evidence="9">Related to MFS multidrug transporter</fullName>
    </submittedName>
</protein>
<sequence>MTEQPRTVTHIQMTGISLNPAQELPPACLGSEPRFEPTGLRQQSQHQSVAQDNKITDNESSTLETEAPVGTTDWQAGKREKLTVAAMGVIMLLVATLLTLRWLLKLDTDILVPALPTLAADLKGSSVETFWVGTSFLLASATFVPFIGATSEILGRQTVLLFCVVMFTVGSLVCCLANNFTALLVGRTVQGIGGGGLYTMTTIVITDIIPLDQRPKYLSIISAVFGLGGILGPLAGGLIVQYTTWRWLFYINFPFCGIALVVVPLFVRSNLQTPGRLLFGIKRIDWTGGFIFITGSSIFLVGLTWAGVNYPWASYQAWLPILLGGLAVVGSLLYERSVPSEPFLRLSVFYSPHASIVFALTLIQGLLLYMQLYYLPFYFQVVKGATTVLSGIYLMAVDIILFPIAVTCGILMTKFGTFTWAIQIGFISMTLASGLFLLANQNLNMVKHLFIFLVVGVAHGFLIGSLNVATQAISQAQDLVFAISMWSFMRWFGSCLGVAVGGAVFNNVLLHSLVSRGVDQAEFISQNSESFGLIVKALPDGDEKTTFVWAYLDGFRGIFYLMLALSSLSMLLSFYLKNHDLKTRKRVTDSRSLDAGDA</sequence>
<evidence type="ECO:0000313" key="10">
    <source>
        <dbReference type="Proteomes" id="UP000219369"/>
    </source>
</evidence>